<evidence type="ECO:0000313" key="4">
    <source>
        <dbReference type="EMBL" id="SVA58083.1"/>
    </source>
</evidence>
<dbReference type="Gene3D" id="3.40.1030.10">
    <property type="entry name" value="Nucleoside phosphorylase/phosphoribosyltransferase catalytic domain"/>
    <property type="match status" value="1"/>
</dbReference>
<feature type="non-terminal residue" evidence="4">
    <location>
        <position position="97"/>
    </location>
</feature>
<dbReference type="EMBL" id="UINC01013445">
    <property type="protein sequence ID" value="SVA58083.1"/>
    <property type="molecule type" value="Genomic_DNA"/>
</dbReference>
<name>A0A381X1I9_9ZZZZ</name>
<organism evidence="4">
    <name type="scientific">marine metagenome</name>
    <dbReference type="NCBI Taxonomy" id="408172"/>
    <lineage>
        <taxon>unclassified sequences</taxon>
        <taxon>metagenomes</taxon>
        <taxon>ecological metagenomes</taxon>
    </lineage>
</organism>
<dbReference type="InterPro" id="IPR000053">
    <property type="entry name" value="Thymidine/pyrmidine_PPase"/>
</dbReference>
<dbReference type="SUPFAM" id="SSF47648">
    <property type="entry name" value="Nucleoside phosphorylase/phosphoribosyltransferase N-terminal domain"/>
    <property type="match status" value="1"/>
</dbReference>
<dbReference type="Pfam" id="PF02885">
    <property type="entry name" value="Glycos_trans_3N"/>
    <property type="match status" value="1"/>
</dbReference>
<sequence length="97" mass="10310">MTQTAYLPQEIIRNKRDGAELSDGEIEFMVAGLTPGAISEGQIAAFAMAVFFTGMNMTERVALTRAMTHSGTVLDWSDAGFDGPVLDKHSSGGIGDK</sequence>
<dbReference type="GO" id="GO:0006206">
    <property type="term" value="P:pyrimidine nucleobase metabolic process"/>
    <property type="evidence" value="ECO:0007669"/>
    <property type="project" value="InterPro"/>
</dbReference>
<proteinExistence type="predicted"/>
<dbReference type="InterPro" id="IPR036320">
    <property type="entry name" value="Glycosyl_Trfase_fam3_N_dom_sf"/>
</dbReference>
<dbReference type="GO" id="GO:0004645">
    <property type="term" value="F:1,4-alpha-oligoglucan phosphorylase activity"/>
    <property type="evidence" value="ECO:0007669"/>
    <property type="project" value="InterPro"/>
</dbReference>
<protein>
    <recommendedName>
        <fullName evidence="3">Glycosyl transferase family 3 N-terminal domain-containing protein</fullName>
    </recommendedName>
</protein>
<dbReference type="GO" id="GO:0005829">
    <property type="term" value="C:cytosol"/>
    <property type="evidence" value="ECO:0007669"/>
    <property type="project" value="TreeGrafter"/>
</dbReference>
<evidence type="ECO:0000259" key="3">
    <source>
        <dbReference type="Pfam" id="PF02885"/>
    </source>
</evidence>
<reference evidence="4" key="1">
    <citation type="submission" date="2018-05" db="EMBL/GenBank/DDBJ databases">
        <authorList>
            <person name="Lanie J.A."/>
            <person name="Ng W.-L."/>
            <person name="Kazmierczak K.M."/>
            <person name="Andrzejewski T.M."/>
            <person name="Davidsen T.M."/>
            <person name="Wayne K.J."/>
            <person name="Tettelin H."/>
            <person name="Glass J.I."/>
            <person name="Rusch D."/>
            <person name="Podicherti R."/>
            <person name="Tsui H.-C.T."/>
            <person name="Winkler M.E."/>
        </authorList>
    </citation>
    <scope>NUCLEOTIDE SEQUENCE</scope>
</reference>
<dbReference type="PANTHER" id="PTHR10515">
    <property type="entry name" value="THYMIDINE PHOSPHORYLASE"/>
    <property type="match status" value="1"/>
</dbReference>
<dbReference type="PANTHER" id="PTHR10515:SF0">
    <property type="entry name" value="THYMIDINE PHOSPHORYLASE"/>
    <property type="match status" value="1"/>
</dbReference>
<keyword evidence="1" id="KW-0328">Glycosyltransferase</keyword>
<feature type="domain" description="Glycosyl transferase family 3 N-terminal" evidence="3">
    <location>
        <begin position="9"/>
        <end position="71"/>
    </location>
</feature>
<dbReference type="InterPro" id="IPR017459">
    <property type="entry name" value="Glycosyl_Trfase_fam3_N_dom"/>
</dbReference>
<accession>A0A381X1I9</accession>
<dbReference type="InterPro" id="IPR035902">
    <property type="entry name" value="Nuc_phospho_transferase"/>
</dbReference>
<evidence type="ECO:0000256" key="2">
    <source>
        <dbReference type="ARBA" id="ARBA00022679"/>
    </source>
</evidence>
<dbReference type="Gene3D" id="1.20.970.10">
    <property type="entry name" value="Transferase, Pyrimidine Nucleoside Phosphorylase, Chain C"/>
    <property type="match status" value="1"/>
</dbReference>
<gene>
    <name evidence="4" type="ORF">METZ01_LOCUS110937</name>
</gene>
<keyword evidence="2" id="KW-0808">Transferase</keyword>
<dbReference type="GO" id="GO:0009032">
    <property type="term" value="F:thymidine phosphorylase activity"/>
    <property type="evidence" value="ECO:0007669"/>
    <property type="project" value="TreeGrafter"/>
</dbReference>
<dbReference type="AlphaFoldDB" id="A0A381X1I9"/>
<evidence type="ECO:0000256" key="1">
    <source>
        <dbReference type="ARBA" id="ARBA00022676"/>
    </source>
</evidence>